<sequence>MGLLLSGAREPSAWVRRWSHLVKAGSSVLDVACGSGRHMAWFAGLGCQVTGLDSSPEAVVAASAYGTCLKADIENAAWPLLDAGQPRKFDVVVVTNYLWRPLFPTLLASLAPGGLLLYETFAMGNETLGKPTRPDFLLQPGELLRVCAGLEVVAYEAGFLSNPARVVQRIGAASPLIAFAPHSLEYRANPGASAQDDLSDPPHYRQHCCPDHPNVAQRRRGLPGIATIHRLAHH</sequence>
<dbReference type="EMBL" id="MSYM01000017">
    <property type="protein sequence ID" value="OLP05415.1"/>
    <property type="molecule type" value="Genomic_DNA"/>
</dbReference>
<dbReference type="CDD" id="cd02440">
    <property type="entry name" value="AdoMet_MTases"/>
    <property type="match status" value="1"/>
</dbReference>
<dbReference type="Pfam" id="PF13649">
    <property type="entry name" value="Methyltransf_25"/>
    <property type="match status" value="1"/>
</dbReference>
<feature type="domain" description="Methyltransferase" evidence="4">
    <location>
        <begin position="28"/>
        <end position="114"/>
    </location>
</feature>
<keyword evidence="2 5" id="KW-0808">Transferase</keyword>
<evidence type="ECO:0000256" key="2">
    <source>
        <dbReference type="ARBA" id="ARBA00022679"/>
    </source>
</evidence>
<name>A0A1Q8YBQ5_9BURK</name>
<keyword evidence="6" id="KW-1185">Reference proteome</keyword>
<dbReference type="STRING" id="81479.RA876_11565"/>
<dbReference type="InterPro" id="IPR041698">
    <property type="entry name" value="Methyltransf_25"/>
</dbReference>
<evidence type="ECO:0000313" key="5">
    <source>
        <dbReference type="EMBL" id="OLP05415.1"/>
    </source>
</evidence>
<evidence type="ECO:0000256" key="1">
    <source>
        <dbReference type="ARBA" id="ARBA00022603"/>
    </source>
</evidence>
<evidence type="ECO:0000256" key="3">
    <source>
        <dbReference type="ARBA" id="ARBA00022691"/>
    </source>
</evidence>
<dbReference type="InterPro" id="IPR029063">
    <property type="entry name" value="SAM-dependent_MTases_sf"/>
</dbReference>
<gene>
    <name evidence="5" type="ORF">BLL52_3544</name>
</gene>
<dbReference type="AlphaFoldDB" id="A0A1Q8YBQ5"/>
<accession>A0A1Q8YBQ5</accession>
<protein>
    <submittedName>
        <fullName evidence="5">SAM-dependent methyltransferase</fullName>
    </submittedName>
</protein>
<proteinExistence type="predicted"/>
<evidence type="ECO:0000313" key="6">
    <source>
        <dbReference type="Proteomes" id="UP000185911"/>
    </source>
</evidence>
<dbReference type="PANTHER" id="PTHR43464:SF19">
    <property type="entry name" value="UBIQUINONE BIOSYNTHESIS O-METHYLTRANSFERASE, MITOCHONDRIAL"/>
    <property type="match status" value="1"/>
</dbReference>
<keyword evidence="1 5" id="KW-0489">Methyltransferase</keyword>
<dbReference type="GO" id="GO:0032259">
    <property type="term" value="P:methylation"/>
    <property type="evidence" value="ECO:0007669"/>
    <property type="project" value="UniProtKB-KW"/>
</dbReference>
<dbReference type="PANTHER" id="PTHR43464">
    <property type="entry name" value="METHYLTRANSFERASE"/>
    <property type="match status" value="1"/>
</dbReference>
<reference evidence="5 6" key="1">
    <citation type="submission" date="2017-01" db="EMBL/GenBank/DDBJ databases">
        <title>Genome sequence of Rhodoferax antarcticus ANT.BR, a psychrophilic purple nonsulfur bacterium from an Antarctic microbial mat.</title>
        <authorList>
            <person name="Baker J."/>
            <person name="Riester C."/>
            <person name="Skinner B."/>
            <person name="Newell A."/>
            <person name="Swingley W."/>
            <person name="Madigan M."/>
            <person name="Jung D."/>
            <person name="Asao M."/>
            <person name="Chen M."/>
            <person name="Loughlin P."/>
            <person name="Pan H."/>
            <person name="Lin S."/>
            <person name="Li N."/>
            <person name="Shaw J."/>
            <person name="Prado M."/>
            <person name="Sherman C."/>
            <person name="Li X."/>
            <person name="Tang J."/>
            <person name="Blankenship R."/>
            <person name="Zhao T."/>
            <person name="Touchman J."/>
            <person name="Sattley M."/>
        </authorList>
    </citation>
    <scope>NUCLEOTIDE SEQUENCE [LARGE SCALE GENOMIC DNA]</scope>
    <source>
        <strain evidence="5 6">ANT.BR</strain>
    </source>
</reference>
<comment type="caution">
    <text evidence="5">The sequence shown here is derived from an EMBL/GenBank/DDBJ whole genome shotgun (WGS) entry which is preliminary data.</text>
</comment>
<dbReference type="SUPFAM" id="SSF53335">
    <property type="entry name" value="S-adenosyl-L-methionine-dependent methyltransferases"/>
    <property type="match status" value="1"/>
</dbReference>
<keyword evidence="3" id="KW-0949">S-adenosyl-L-methionine</keyword>
<dbReference type="GO" id="GO:0008168">
    <property type="term" value="F:methyltransferase activity"/>
    <property type="evidence" value="ECO:0007669"/>
    <property type="project" value="UniProtKB-KW"/>
</dbReference>
<dbReference type="Proteomes" id="UP000185911">
    <property type="component" value="Unassembled WGS sequence"/>
</dbReference>
<dbReference type="Gene3D" id="3.40.50.150">
    <property type="entry name" value="Vaccinia Virus protein VP39"/>
    <property type="match status" value="1"/>
</dbReference>
<organism evidence="5 6">
    <name type="scientific">Rhodoferax antarcticus ANT.BR</name>
    <dbReference type="NCBI Taxonomy" id="1111071"/>
    <lineage>
        <taxon>Bacteria</taxon>
        <taxon>Pseudomonadati</taxon>
        <taxon>Pseudomonadota</taxon>
        <taxon>Betaproteobacteria</taxon>
        <taxon>Burkholderiales</taxon>
        <taxon>Comamonadaceae</taxon>
        <taxon>Rhodoferax</taxon>
    </lineage>
</organism>
<evidence type="ECO:0000259" key="4">
    <source>
        <dbReference type="Pfam" id="PF13649"/>
    </source>
</evidence>